<dbReference type="EMBL" id="BLBS01000014">
    <property type="protein sequence ID" value="GET86756.1"/>
    <property type="molecule type" value="Genomic_DNA"/>
</dbReference>
<keyword evidence="4" id="KW-1185">Reference proteome</keyword>
<dbReference type="EMBL" id="BLBS01000014">
    <property type="protein sequence ID" value="GET86766.1"/>
    <property type="molecule type" value="Genomic_DNA"/>
</dbReference>
<evidence type="ECO:0000256" key="1">
    <source>
        <dbReference type="SAM" id="MobiDB-lite"/>
    </source>
</evidence>
<sequence length="93" mass="10314">MPQLEVTQGRAGHTGAGYRGGSPSVRTRGWWVSFRSLSGTRLRPSLPTRSQTPPLPPSSAGRWTRPASPRRTTMESPDGRERWWVAGVNVHSY</sequence>
<protein>
    <submittedName>
        <fullName evidence="2">Unspecified product</fullName>
    </submittedName>
</protein>
<evidence type="ECO:0000313" key="4">
    <source>
        <dbReference type="Proteomes" id="UP000419144"/>
    </source>
</evidence>
<dbReference type="VEuPathDB" id="TriTrypDB:LtaPh_1202151"/>
<accession>A0A640KAN4</accession>
<feature type="region of interest" description="Disordered" evidence="1">
    <location>
        <begin position="1"/>
        <end position="23"/>
    </location>
</feature>
<dbReference type="AlphaFoldDB" id="A0A640KAN4"/>
<reference evidence="2 4" key="1">
    <citation type="submission" date="2019-11" db="EMBL/GenBank/DDBJ databases">
        <title>Leishmania tarentolae CDS.</title>
        <authorList>
            <person name="Goto Y."/>
            <person name="Yamagishi J."/>
        </authorList>
    </citation>
    <scope>NUCLEOTIDE SEQUENCE [LARGE SCALE GENOMIC DNA]</scope>
    <source>
        <strain evidence="2 4">Parrot Tar II</strain>
    </source>
</reference>
<gene>
    <name evidence="2" type="ORF">LtaPh_1202151</name>
    <name evidence="3" type="ORF">LtaPh_1203031</name>
</gene>
<evidence type="ECO:0000313" key="2">
    <source>
        <dbReference type="EMBL" id="GET86756.1"/>
    </source>
</evidence>
<dbReference type="VEuPathDB" id="TriTrypDB:LtaPh_1203031"/>
<name>A0A640KAN4_LEITA</name>
<evidence type="ECO:0000313" key="3">
    <source>
        <dbReference type="EMBL" id="GET86766.1"/>
    </source>
</evidence>
<proteinExistence type="predicted"/>
<feature type="region of interest" description="Disordered" evidence="1">
    <location>
        <begin position="40"/>
        <end position="78"/>
    </location>
</feature>
<dbReference type="Proteomes" id="UP000419144">
    <property type="component" value="Unassembled WGS sequence"/>
</dbReference>
<organism evidence="2 4">
    <name type="scientific">Leishmania tarentolae</name>
    <name type="common">Sauroleishmania tarentolae</name>
    <dbReference type="NCBI Taxonomy" id="5689"/>
    <lineage>
        <taxon>Eukaryota</taxon>
        <taxon>Discoba</taxon>
        <taxon>Euglenozoa</taxon>
        <taxon>Kinetoplastea</taxon>
        <taxon>Metakinetoplastina</taxon>
        <taxon>Trypanosomatida</taxon>
        <taxon>Trypanosomatidae</taxon>
        <taxon>Leishmaniinae</taxon>
        <taxon>Leishmania</taxon>
        <taxon>lizard Leishmania</taxon>
    </lineage>
</organism>
<comment type="caution">
    <text evidence="2">The sequence shown here is derived from an EMBL/GenBank/DDBJ whole genome shotgun (WGS) entry which is preliminary data.</text>
</comment>